<protein>
    <submittedName>
        <fullName evidence="1">Uncharacterized protein</fullName>
    </submittedName>
</protein>
<organism evidence="1 2">
    <name type="scientific">Micromonospora matsumotoense</name>
    <dbReference type="NCBI Taxonomy" id="121616"/>
    <lineage>
        <taxon>Bacteria</taxon>
        <taxon>Bacillati</taxon>
        <taxon>Actinomycetota</taxon>
        <taxon>Actinomycetes</taxon>
        <taxon>Micromonosporales</taxon>
        <taxon>Micromonosporaceae</taxon>
        <taxon>Micromonospora</taxon>
    </lineage>
</organism>
<evidence type="ECO:0000313" key="1">
    <source>
        <dbReference type="EMBL" id="SCF28213.1"/>
    </source>
</evidence>
<dbReference type="STRING" id="121616.GA0070216_108171"/>
<evidence type="ECO:0000313" key="2">
    <source>
        <dbReference type="Proteomes" id="UP000198797"/>
    </source>
</evidence>
<sequence>MTGGARPHVPLRGVDTTFHMAMRGNRRLHHLIGNHVPAASSPKAAG</sequence>
<dbReference type="AlphaFoldDB" id="A0A1C4Z5J3"/>
<accession>A0A1C4Z5J3</accession>
<gene>
    <name evidence="1" type="ORF">GA0070216_108171</name>
</gene>
<dbReference type="EMBL" id="FMCU01000008">
    <property type="protein sequence ID" value="SCF28213.1"/>
    <property type="molecule type" value="Genomic_DNA"/>
</dbReference>
<keyword evidence="2" id="KW-1185">Reference proteome</keyword>
<dbReference type="Proteomes" id="UP000198797">
    <property type="component" value="Unassembled WGS sequence"/>
</dbReference>
<proteinExistence type="predicted"/>
<name>A0A1C4Z5J3_9ACTN</name>
<reference evidence="2" key="1">
    <citation type="submission" date="2016-06" db="EMBL/GenBank/DDBJ databases">
        <authorList>
            <person name="Varghese N."/>
            <person name="Submissions Spin"/>
        </authorList>
    </citation>
    <scope>NUCLEOTIDE SEQUENCE [LARGE SCALE GENOMIC DNA]</scope>
    <source>
        <strain evidence="2">DSM 44100</strain>
    </source>
</reference>